<evidence type="ECO:0000313" key="3">
    <source>
        <dbReference type="EMBL" id="CAL4776080.1"/>
    </source>
</evidence>
<feature type="compositionally biased region" description="Low complexity" evidence="1">
    <location>
        <begin position="611"/>
        <end position="633"/>
    </location>
</feature>
<name>A0A9P1CCV0_9DINO</name>
<dbReference type="EMBL" id="CAMXCT030001301">
    <property type="protein sequence ID" value="CAL4776080.1"/>
    <property type="molecule type" value="Genomic_DNA"/>
</dbReference>
<evidence type="ECO:0000256" key="1">
    <source>
        <dbReference type="SAM" id="MobiDB-lite"/>
    </source>
</evidence>
<dbReference type="GO" id="GO:0016757">
    <property type="term" value="F:glycosyltransferase activity"/>
    <property type="evidence" value="ECO:0007669"/>
    <property type="project" value="TreeGrafter"/>
</dbReference>
<reference evidence="3 4" key="2">
    <citation type="submission" date="2024-05" db="EMBL/GenBank/DDBJ databases">
        <authorList>
            <person name="Chen Y."/>
            <person name="Shah S."/>
            <person name="Dougan E. K."/>
            <person name="Thang M."/>
            <person name="Chan C."/>
        </authorList>
    </citation>
    <scope>NUCLEOTIDE SEQUENCE [LARGE SCALE GENOMIC DNA]</scope>
</reference>
<protein>
    <submittedName>
        <fullName evidence="3">Nucleotide-diphospho-sugar transferase domain-containing protein</fullName>
    </submittedName>
</protein>
<evidence type="ECO:0000313" key="4">
    <source>
        <dbReference type="Proteomes" id="UP001152797"/>
    </source>
</evidence>
<accession>A0A9P1CCV0</accession>
<evidence type="ECO:0000313" key="2">
    <source>
        <dbReference type="EMBL" id="CAI3988768.1"/>
    </source>
</evidence>
<dbReference type="GO" id="GO:0005794">
    <property type="term" value="C:Golgi apparatus"/>
    <property type="evidence" value="ECO:0007669"/>
    <property type="project" value="TreeGrafter"/>
</dbReference>
<feature type="compositionally biased region" description="Low complexity" evidence="1">
    <location>
        <begin position="963"/>
        <end position="985"/>
    </location>
</feature>
<keyword evidence="4" id="KW-1185">Reference proteome</keyword>
<dbReference type="OrthoDB" id="418150at2759"/>
<dbReference type="InterPro" id="IPR052636">
    <property type="entry name" value="UDP-D-xylose:L-fucose_XylT"/>
</dbReference>
<gene>
    <name evidence="2" type="ORF">C1SCF055_LOCUS15893</name>
</gene>
<feature type="region of interest" description="Disordered" evidence="1">
    <location>
        <begin position="611"/>
        <end position="649"/>
    </location>
</feature>
<proteinExistence type="predicted"/>
<dbReference type="EMBL" id="CAMXCT010001301">
    <property type="protein sequence ID" value="CAI3988768.1"/>
    <property type="molecule type" value="Genomic_DNA"/>
</dbReference>
<comment type="caution">
    <text evidence="2">The sequence shown here is derived from an EMBL/GenBank/DDBJ whole genome shotgun (WGS) entry which is preliminary data.</text>
</comment>
<dbReference type="PANTHER" id="PTHR47032">
    <property type="entry name" value="UDP-D-XYLOSE:L-FUCOSE ALPHA-1,3-D-XYLOSYLTRANSFERASE-RELATED"/>
    <property type="match status" value="1"/>
</dbReference>
<dbReference type="EMBL" id="CAMXCT020001301">
    <property type="protein sequence ID" value="CAL1142143.1"/>
    <property type="molecule type" value="Genomic_DNA"/>
</dbReference>
<feature type="compositionally biased region" description="Low complexity" evidence="1">
    <location>
        <begin position="259"/>
        <end position="281"/>
    </location>
</feature>
<keyword evidence="3" id="KW-0808">Transferase</keyword>
<organism evidence="2">
    <name type="scientific">Cladocopium goreaui</name>
    <dbReference type="NCBI Taxonomy" id="2562237"/>
    <lineage>
        <taxon>Eukaryota</taxon>
        <taxon>Sar</taxon>
        <taxon>Alveolata</taxon>
        <taxon>Dinophyceae</taxon>
        <taxon>Suessiales</taxon>
        <taxon>Symbiodiniaceae</taxon>
        <taxon>Cladocopium</taxon>
    </lineage>
</organism>
<reference evidence="2" key="1">
    <citation type="submission" date="2022-10" db="EMBL/GenBank/DDBJ databases">
        <authorList>
            <person name="Chen Y."/>
            <person name="Dougan E. K."/>
            <person name="Chan C."/>
            <person name="Rhodes N."/>
            <person name="Thang M."/>
        </authorList>
    </citation>
    <scope>NUCLEOTIDE SEQUENCE</scope>
</reference>
<sequence>MAMAMNKELQTHLGERSFLATGQEWEKAEAFNSPVGFKVISCNKLRSVLDVLRETNLDIVFSDADNVFKSDPFLPSLSLGSMIRSGKYEYIYGRKIEPGGQKIQNLNPEVYHQEPIKANTGFYYVAGGRKQNIVQRIFEVSVEWCDRRPSLDDQENFWDGLVATRNKKSTEKGYVACFRHCDNDKCQDVNESMVLNYCDMSPWEYILGCFSTESALKEPRMVSYHATHVFGWPAKKGKLQNVKLWANCDESEITGVKVTTSTPSTSTSTPLPTSTNVVSSTGAESAGETTQLVPGENGDSLTVRLRRHAGLYKDKSYAPELKNVLLLTASNSGYLEMLTNWECFATRLELDWMVMAMNKELQTHLGERSFLATGQEWEKAEAFNSPVGFKVISCNKLRSVLDVMRETNLDIVFSDADNVFKSDPFLPSLSLGSMIRSGKYEYIYGRKIEPGGQKIQNLNPEVYHQEPIKANTGFYYVAGGRKQNIVQRIFEVSVEWCDRRPSLDDQENFWDGLVATRNKKSTEKGYVACFRHCDNDKCQGVNESMVLNYCDMSPWEYILGCFSTESALKEPRMVSYHATHVFGWPAKKGKLQNVKLWANCDESEITGVKVTTSTPSTSTSTPLPTSTNVVSSTGAESAGETTQLVPGENGDSLTVRLRRHAGLYKDKSYAPELKNVLLLTASNSGYLEMLTNWECFATRLELDWMVMAMNKELQTHLGERSFLATGQEWEKAEAFNSPVGFKVISCNKLRSVLDVMRETNLDIVFSDADNVFKSDPFLPSLSLGSMIRSGKYEYIYGRKIEPGGQKIQNLNPEVYHQEPIKANTGFYYVAGGRKQNIVQRIFEISVEWCDRRPSLDDQENFWDGLVATRNKKSTEKGYVACFRHCDSDKCQGVNESMVLNYCDMSPWEYILGCFSTESALKEPRMVSYHATHVFGWPAKKGKLQNVKLWANCDESEITGVKVTTSTPSTSTSTPLPTSTNVVSSTGAESAGETTQLVPGENGDSLTVRLRRHAGLYKDKSYAPELKNVLLLTASNSGYLEMLTNWECFATRLGLDWMVMAMNKELQTHLGERSFLATGQEWEKAEAFNSPVGFKVISCNKLRSVLDVMRETNLDIVFSDADNVFKSDPFLPSLSLGSMIRSGKYEYIYGRKIEPGGQKIQNLNPEVYHQEPIKANTGFYYVAGGRKQNIVQRIFEISVEWCDRRPSLDDQENFWDGLVATRNKKSTEKGYVACFRHCDSDKCQGVNESMVLNYCDMSPWEYILGCFSTESALKEPRMVSYHATHVFGWPAKKGKLQNVKLWANCDESEITGVSATSASLG</sequence>
<dbReference type="PANTHER" id="PTHR47032:SF1">
    <property type="entry name" value="UDP-D-XYLOSE:L-FUCOSE ALPHA-1,3-D-XYLOSYLTRANSFERASE-RELATED"/>
    <property type="match status" value="1"/>
</dbReference>
<dbReference type="Proteomes" id="UP001152797">
    <property type="component" value="Unassembled WGS sequence"/>
</dbReference>
<feature type="region of interest" description="Disordered" evidence="1">
    <location>
        <begin position="963"/>
        <end position="1001"/>
    </location>
</feature>
<feature type="region of interest" description="Disordered" evidence="1">
    <location>
        <begin position="259"/>
        <end position="297"/>
    </location>
</feature>